<evidence type="ECO:0000256" key="3">
    <source>
        <dbReference type="ARBA" id="ARBA00022676"/>
    </source>
</evidence>
<dbReference type="EMBL" id="CP073720">
    <property type="protein sequence ID" value="UWP83298.1"/>
    <property type="molecule type" value="Genomic_DNA"/>
</dbReference>
<keyword evidence="10" id="KW-1185">Reference proteome</keyword>
<keyword evidence="7 8" id="KW-0472">Membrane</keyword>
<evidence type="ECO:0000313" key="9">
    <source>
        <dbReference type="EMBL" id="UWP83298.1"/>
    </source>
</evidence>
<evidence type="ECO:0000256" key="4">
    <source>
        <dbReference type="ARBA" id="ARBA00022679"/>
    </source>
</evidence>
<keyword evidence="4" id="KW-0808">Transferase</keyword>
<dbReference type="Proteomes" id="UP001059617">
    <property type="component" value="Chromosome"/>
</dbReference>
<name>A0ABY5VZW4_9ACTN</name>
<keyword evidence="3" id="KW-0328">Glycosyltransferase</keyword>
<keyword evidence="6 8" id="KW-1133">Transmembrane helix</keyword>
<protein>
    <recommendedName>
        <fullName evidence="11">Glycosyltransferase RgtA/B/C/D-like domain-containing protein</fullName>
    </recommendedName>
</protein>
<keyword evidence="5 8" id="KW-0812">Transmembrane</keyword>
<keyword evidence="2" id="KW-1003">Cell membrane</keyword>
<evidence type="ECO:0000313" key="10">
    <source>
        <dbReference type="Proteomes" id="UP001059617"/>
    </source>
</evidence>
<feature type="transmembrane region" description="Helical" evidence="8">
    <location>
        <begin position="243"/>
        <end position="276"/>
    </location>
</feature>
<evidence type="ECO:0000256" key="6">
    <source>
        <dbReference type="ARBA" id="ARBA00022989"/>
    </source>
</evidence>
<proteinExistence type="predicted"/>
<organism evidence="9 10">
    <name type="scientific">Dactylosporangium fulvum</name>
    <dbReference type="NCBI Taxonomy" id="53359"/>
    <lineage>
        <taxon>Bacteria</taxon>
        <taxon>Bacillati</taxon>
        <taxon>Actinomycetota</taxon>
        <taxon>Actinomycetes</taxon>
        <taxon>Micromonosporales</taxon>
        <taxon>Micromonosporaceae</taxon>
        <taxon>Dactylosporangium</taxon>
    </lineage>
</organism>
<dbReference type="RefSeq" id="WP_259861081.1">
    <property type="nucleotide sequence ID" value="NZ_BAAAST010000047.1"/>
</dbReference>
<dbReference type="InterPro" id="IPR050297">
    <property type="entry name" value="LipidA_mod_glycosyltrf_83"/>
</dbReference>
<evidence type="ECO:0000256" key="2">
    <source>
        <dbReference type="ARBA" id="ARBA00022475"/>
    </source>
</evidence>
<accession>A0ABY5VZW4</accession>
<feature type="transmembrane region" description="Helical" evidence="8">
    <location>
        <begin position="9"/>
        <end position="31"/>
    </location>
</feature>
<evidence type="ECO:0008006" key="11">
    <source>
        <dbReference type="Google" id="ProtNLM"/>
    </source>
</evidence>
<feature type="transmembrane region" description="Helical" evidence="8">
    <location>
        <begin position="37"/>
        <end position="55"/>
    </location>
</feature>
<evidence type="ECO:0000256" key="1">
    <source>
        <dbReference type="ARBA" id="ARBA00004651"/>
    </source>
</evidence>
<evidence type="ECO:0000256" key="8">
    <source>
        <dbReference type="SAM" id="Phobius"/>
    </source>
</evidence>
<feature type="transmembrane region" description="Helical" evidence="8">
    <location>
        <begin position="420"/>
        <end position="441"/>
    </location>
</feature>
<feature type="transmembrane region" description="Helical" evidence="8">
    <location>
        <begin position="447"/>
        <end position="467"/>
    </location>
</feature>
<reference evidence="9" key="1">
    <citation type="submission" date="2021-04" db="EMBL/GenBank/DDBJ databases">
        <authorList>
            <person name="Hartkoorn R.C."/>
            <person name="Beaudoing E."/>
            <person name="Hot D."/>
        </authorList>
    </citation>
    <scope>NUCLEOTIDE SEQUENCE</scope>
    <source>
        <strain evidence="9">NRRL B-16292</strain>
    </source>
</reference>
<feature type="transmembrane region" description="Helical" evidence="8">
    <location>
        <begin position="288"/>
        <end position="307"/>
    </location>
</feature>
<feature type="transmembrane region" description="Helical" evidence="8">
    <location>
        <begin position="395"/>
        <end position="413"/>
    </location>
</feature>
<sequence length="621" mass="67404">MIVAPARSALIRAGIVVGGVAVLLVELLSALGALHRLWIVLAWLLVASGGALLLHRRRAVPPASRSWASWASWARKSWESAPLAERLTAGALGVLFLADLLVALLAPPNNFDSQTYHLPKIEHWVARGEVGFYPTIIDRQLAMAPGAEYLLLHLRLLTGGDGLYNLVQFAAAVGGALIASRITAQLGGDRRAQLLAALVFGTTPMVLLEATSTQTDLVVALWVGSVATLVLDELRRPTSWLSMLMLGLAAGLTLLTKATGLLAVGPLLVVWFFAQLRLGRWRAVGRPLLGTLVIVFCMAALAGPYLARVQTAYDHPLGPDHLRESISMQRHDPASVLINALRITETALQTPLGPVGSGAIKSLASSLGVDPSARDITYWNSTYPYTSWPPDEDRVSFPVQGALVLIGALVLLARRSRAVVRLYAALFWLAVLAYVVMVKWQPWGNRLIMFLLLLGTPLAALWVSSVLHRSADRRRAVSWSMAAVLAAGTLAGGFALAYGWPRRLVGHGSVFTTSELDQRFIRRPEWRADYVWAADAVKAAGAQRVGLLQGYNTWEYPWWVLLPDRSIVSLQSLQPDLPAATLDDVDAVLCVSPPKPCEIYIPPSWAPKRQGEVVYALRPSP</sequence>
<feature type="transmembrane region" description="Helical" evidence="8">
    <location>
        <begin position="479"/>
        <end position="500"/>
    </location>
</feature>
<gene>
    <name evidence="9" type="ORF">Dfulv_03050</name>
</gene>
<evidence type="ECO:0000256" key="7">
    <source>
        <dbReference type="ARBA" id="ARBA00023136"/>
    </source>
</evidence>
<dbReference type="PANTHER" id="PTHR33908">
    <property type="entry name" value="MANNOSYLTRANSFERASE YKCB-RELATED"/>
    <property type="match status" value="1"/>
</dbReference>
<comment type="subcellular location">
    <subcellularLocation>
        <location evidence="1">Cell membrane</location>
        <topology evidence="1">Multi-pass membrane protein</topology>
    </subcellularLocation>
</comment>
<reference evidence="9" key="2">
    <citation type="submission" date="2022-09" db="EMBL/GenBank/DDBJ databases">
        <title>Biosynthetic gene clusters of Dactylosporangioum fulvum.</title>
        <authorList>
            <person name="Caradec T."/>
        </authorList>
    </citation>
    <scope>NUCLEOTIDE SEQUENCE</scope>
    <source>
        <strain evidence="9">NRRL B-16292</strain>
    </source>
</reference>
<dbReference type="PANTHER" id="PTHR33908:SF11">
    <property type="entry name" value="MEMBRANE PROTEIN"/>
    <property type="match status" value="1"/>
</dbReference>
<evidence type="ECO:0000256" key="5">
    <source>
        <dbReference type="ARBA" id="ARBA00022692"/>
    </source>
</evidence>